<dbReference type="Proteomes" id="UP000235371">
    <property type="component" value="Unassembled WGS sequence"/>
</dbReference>
<dbReference type="OrthoDB" id="3565000at2759"/>
<dbReference type="InParanoid" id="A0A2J6SKM1"/>
<dbReference type="InterPro" id="IPR045518">
    <property type="entry name" value="2EXR"/>
</dbReference>
<dbReference type="EMBL" id="KZ613912">
    <property type="protein sequence ID" value="PMD51331.1"/>
    <property type="molecule type" value="Genomic_DNA"/>
</dbReference>
<dbReference type="PANTHER" id="PTHR35910:SF6">
    <property type="entry name" value="2EXR DOMAIN-CONTAINING PROTEIN"/>
    <property type="match status" value="1"/>
</dbReference>
<accession>A0A2J6SKM1</accession>
<name>A0A2J6SKM1_9HELO</name>
<evidence type="ECO:0000259" key="2">
    <source>
        <dbReference type="Pfam" id="PF20150"/>
    </source>
</evidence>
<protein>
    <recommendedName>
        <fullName evidence="2">2EXR domain-containing protein</fullName>
    </recommendedName>
</protein>
<gene>
    <name evidence="3" type="ORF">K444DRAFT_707490</name>
</gene>
<evidence type="ECO:0000256" key="1">
    <source>
        <dbReference type="SAM" id="MobiDB-lite"/>
    </source>
</evidence>
<evidence type="ECO:0000313" key="4">
    <source>
        <dbReference type="Proteomes" id="UP000235371"/>
    </source>
</evidence>
<dbReference type="AlphaFoldDB" id="A0A2J6SKM1"/>
<dbReference type="Pfam" id="PF20150">
    <property type="entry name" value="2EXR"/>
    <property type="match status" value="1"/>
</dbReference>
<dbReference type="RefSeq" id="XP_024728235.1">
    <property type="nucleotide sequence ID" value="XM_024888164.1"/>
</dbReference>
<feature type="compositionally biased region" description="Low complexity" evidence="1">
    <location>
        <begin position="13"/>
        <end position="23"/>
    </location>
</feature>
<feature type="domain" description="2EXR" evidence="2">
    <location>
        <begin position="107"/>
        <end position="215"/>
    </location>
</feature>
<dbReference type="PANTHER" id="PTHR35910">
    <property type="entry name" value="2EXR DOMAIN-CONTAINING PROTEIN"/>
    <property type="match status" value="1"/>
</dbReference>
<keyword evidence="4" id="KW-1185">Reference proteome</keyword>
<evidence type="ECO:0000313" key="3">
    <source>
        <dbReference type="EMBL" id="PMD51331.1"/>
    </source>
</evidence>
<organism evidence="3 4">
    <name type="scientific">Hyaloscypha bicolor E</name>
    <dbReference type="NCBI Taxonomy" id="1095630"/>
    <lineage>
        <taxon>Eukaryota</taxon>
        <taxon>Fungi</taxon>
        <taxon>Dikarya</taxon>
        <taxon>Ascomycota</taxon>
        <taxon>Pezizomycotina</taxon>
        <taxon>Leotiomycetes</taxon>
        <taxon>Helotiales</taxon>
        <taxon>Hyaloscyphaceae</taxon>
        <taxon>Hyaloscypha</taxon>
        <taxon>Hyaloscypha bicolor</taxon>
    </lineage>
</organism>
<sequence>MTWADIAAGRKPTGASAASTGRSAPVVPAIPVIRQAPRPDPVASVTAGVASMSVNQTVSTPRAPAVGSKVPAIQSNAKQGTNCRHRGGNKNGIKSAKRKEVVPLEEFHLFPNVPPEIRLKVYQYAMSQQRRLIELEWGPNLSIPTELGNGSHHWVRVCPRSRQPPALMHVCHESREEAQKVYQLRCFDSQIAQRLPNNPEFHEHYIWYNPKTDIIFFGEETCVSTYISVFTPDIEDIPAIAIVNSSKGESCCDHDDYTYGVEGGVDTLQALHGFDSSETVHDFRYGGCPGLREVYIVVKSKLWPYKQGEIDASMTVRPATNDGLTKGQARFKASLERDIARVDAEITMPGVGESVWIDDKKPTFKFVSFVKVPWGLDPGEPDGMTVSRKDLGKLRRSDWAFMKRTQANTRCEIFVPDEEYPGEDRREIGFWGVRKSINAAKKAIEERLIFLNSGN</sequence>
<proteinExistence type="predicted"/>
<reference evidence="3 4" key="1">
    <citation type="submission" date="2016-04" db="EMBL/GenBank/DDBJ databases">
        <title>A degradative enzymes factory behind the ericoid mycorrhizal symbiosis.</title>
        <authorList>
            <consortium name="DOE Joint Genome Institute"/>
            <person name="Martino E."/>
            <person name="Morin E."/>
            <person name="Grelet G."/>
            <person name="Kuo A."/>
            <person name="Kohler A."/>
            <person name="Daghino S."/>
            <person name="Barry K."/>
            <person name="Choi C."/>
            <person name="Cichocki N."/>
            <person name="Clum A."/>
            <person name="Copeland A."/>
            <person name="Hainaut M."/>
            <person name="Haridas S."/>
            <person name="Labutti K."/>
            <person name="Lindquist E."/>
            <person name="Lipzen A."/>
            <person name="Khouja H.-R."/>
            <person name="Murat C."/>
            <person name="Ohm R."/>
            <person name="Olson A."/>
            <person name="Spatafora J."/>
            <person name="Veneault-Fourrey C."/>
            <person name="Henrissat B."/>
            <person name="Grigoriev I."/>
            <person name="Martin F."/>
            <person name="Perotto S."/>
        </authorList>
    </citation>
    <scope>NUCLEOTIDE SEQUENCE [LARGE SCALE GENOMIC DNA]</scope>
    <source>
        <strain evidence="3 4">E</strain>
    </source>
</reference>
<dbReference type="GeneID" id="36596240"/>
<feature type="region of interest" description="Disordered" evidence="1">
    <location>
        <begin position="1"/>
        <end position="23"/>
    </location>
</feature>